<evidence type="ECO:0000256" key="1">
    <source>
        <dbReference type="ARBA" id="ARBA00006844"/>
    </source>
</evidence>
<accession>A0A9Q1CI64</accession>
<organism evidence="4 5">
    <name type="scientific">Holothuria leucospilota</name>
    <name type="common">Black long sea cucumber</name>
    <name type="synonym">Mertensiothuria leucospilota</name>
    <dbReference type="NCBI Taxonomy" id="206669"/>
    <lineage>
        <taxon>Eukaryota</taxon>
        <taxon>Metazoa</taxon>
        <taxon>Echinodermata</taxon>
        <taxon>Eleutherozoa</taxon>
        <taxon>Echinozoa</taxon>
        <taxon>Holothuroidea</taxon>
        <taxon>Aspidochirotacea</taxon>
        <taxon>Aspidochirotida</taxon>
        <taxon>Holothuriidae</taxon>
        <taxon>Holothuria</taxon>
    </lineage>
</organism>
<gene>
    <name evidence="4" type="ORF">HOLleu_08121</name>
</gene>
<reference evidence="4" key="1">
    <citation type="submission" date="2021-10" db="EMBL/GenBank/DDBJ databases">
        <title>Tropical sea cucumber genome reveals ecological adaptation and Cuvierian tubules defense mechanism.</title>
        <authorList>
            <person name="Chen T."/>
        </authorList>
    </citation>
    <scope>NUCLEOTIDE SEQUENCE</scope>
    <source>
        <strain evidence="4">Nanhai2018</strain>
        <tissue evidence="4">Muscle</tissue>
    </source>
</reference>
<dbReference type="SMART" id="SM00102">
    <property type="entry name" value="ADF"/>
    <property type="match status" value="1"/>
</dbReference>
<dbReference type="EMBL" id="JAIZAY010000003">
    <property type="protein sequence ID" value="KAJ8045173.1"/>
    <property type="molecule type" value="Genomic_DNA"/>
</dbReference>
<protein>
    <submittedName>
        <fullName evidence="4">Cofilin</fullName>
    </submittedName>
</protein>
<dbReference type="PANTHER" id="PTHR11913">
    <property type="entry name" value="COFILIN-RELATED"/>
    <property type="match status" value="1"/>
</dbReference>
<evidence type="ECO:0000313" key="4">
    <source>
        <dbReference type="EMBL" id="KAJ8045173.1"/>
    </source>
</evidence>
<evidence type="ECO:0000259" key="3">
    <source>
        <dbReference type="SMART" id="SM00102"/>
    </source>
</evidence>
<name>A0A9Q1CI64_HOLLE</name>
<dbReference type="AlphaFoldDB" id="A0A9Q1CI64"/>
<dbReference type="GO" id="GO:0015629">
    <property type="term" value="C:actin cytoskeleton"/>
    <property type="evidence" value="ECO:0007669"/>
    <property type="project" value="InterPro"/>
</dbReference>
<comment type="similarity">
    <text evidence="1">Belongs to the actin-binding proteins ADF family.</text>
</comment>
<evidence type="ECO:0000256" key="2">
    <source>
        <dbReference type="ARBA" id="ARBA00023203"/>
    </source>
</evidence>
<dbReference type="GO" id="GO:0030042">
    <property type="term" value="P:actin filament depolymerization"/>
    <property type="evidence" value="ECO:0007669"/>
    <property type="project" value="InterPro"/>
</dbReference>
<dbReference type="Proteomes" id="UP001152320">
    <property type="component" value="Chromosome 3"/>
</dbReference>
<dbReference type="OrthoDB" id="10249245at2759"/>
<evidence type="ECO:0000313" key="5">
    <source>
        <dbReference type="Proteomes" id="UP001152320"/>
    </source>
</evidence>
<dbReference type="Pfam" id="PF00241">
    <property type="entry name" value="Cofilin_ADF"/>
    <property type="match status" value="1"/>
</dbReference>
<sequence>MAMSGIKLSDEGLQMYKDVISRKLHWLILYVEGADEGKKVKEGMIVPLKSKSATEEFDYDEFVQALPKDKCRSPDESSITQKMIYASSKGELQTRIEKGLFISVQANDLSEVSKDELVKSCKSKMTAT</sequence>
<keyword evidence="5" id="KW-1185">Reference proteome</keyword>
<feature type="domain" description="ADF-H" evidence="3">
    <location>
        <begin position="10"/>
        <end position="122"/>
    </location>
</feature>
<dbReference type="Gene3D" id="3.40.20.10">
    <property type="entry name" value="Severin"/>
    <property type="match status" value="2"/>
</dbReference>
<comment type="caution">
    <text evidence="4">The sequence shown here is derived from an EMBL/GenBank/DDBJ whole genome shotgun (WGS) entry which is preliminary data.</text>
</comment>
<dbReference type="InterPro" id="IPR002108">
    <property type="entry name" value="ADF-H"/>
</dbReference>
<dbReference type="GO" id="GO:0003779">
    <property type="term" value="F:actin binding"/>
    <property type="evidence" value="ECO:0007669"/>
    <property type="project" value="UniProtKB-KW"/>
</dbReference>
<dbReference type="InterPro" id="IPR017904">
    <property type="entry name" value="ADF/Cofilin"/>
</dbReference>
<keyword evidence="2" id="KW-0009">Actin-binding</keyword>
<dbReference type="InterPro" id="IPR029006">
    <property type="entry name" value="ADF-H/Gelsolin-like_dom_sf"/>
</dbReference>
<proteinExistence type="inferred from homology"/>
<dbReference type="SUPFAM" id="SSF55753">
    <property type="entry name" value="Actin depolymerizing proteins"/>
    <property type="match status" value="1"/>
</dbReference>